<keyword evidence="1" id="KW-0472">Membrane</keyword>
<evidence type="ECO:0000313" key="3">
    <source>
        <dbReference type="Proteomes" id="UP000239209"/>
    </source>
</evidence>
<feature type="transmembrane region" description="Helical" evidence="1">
    <location>
        <begin position="60"/>
        <end position="82"/>
    </location>
</feature>
<organism evidence="2 3">
    <name type="scientific">Pseudosporangium ferrugineum</name>
    <dbReference type="NCBI Taxonomy" id="439699"/>
    <lineage>
        <taxon>Bacteria</taxon>
        <taxon>Bacillati</taxon>
        <taxon>Actinomycetota</taxon>
        <taxon>Actinomycetes</taxon>
        <taxon>Micromonosporales</taxon>
        <taxon>Micromonosporaceae</taxon>
        <taxon>Pseudosporangium</taxon>
    </lineage>
</organism>
<feature type="transmembrane region" description="Helical" evidence="1">
    <location>
        <begin position="247"/>
        <end position="270"/>
    </location>
</feature>
<evidence type="ECO:0000313" key="2">
    <source>
        <dbReference type="EMBL" id="PRY23414.1"/>
    </source>
</evidence>
<keyword evidence="1" id="KW-0812">Transmembrane</keyword>
<evidence type="ECO:0000256" key="1">
    <source>
        <dbReference type="SAM" id="Phobius"/>
    </source>
</evidence>
<dbReference type="RefSeq" id="WP_106129627.1">
    <property type="nucleotide sequence ID" value="NZ_PVZG01000015.1"/>
</dbReference>
<sequence>MITQALPVFGASLRYEFRMQIRKRSVWLVPALTLVLFLLIGGSLLRDLFDAAERPAEARVAVAGLAVQIHVLLTIGFGCLLADRLVRDDRLRVAPLLDATPASPVARLLGKYLGAGAATAVPILVAYFGFTLAYAGYVGAPEAVGWALATCAVVLVPGMLFVAAFALAVPLLMPAPLFRVLFVGYWLWGNVVAPVMMPTLAQTLIHPLGGYPLTALLDFHGIDGHDNWAGPEPGATLNFLRPEPTPAIAWLSIAVLLALAAAALAGGHALRARRAR</sequence>
<feature type="transmembrane region" description="Helical" evidence="1">
    <location>
        <begin position="112"/>
        <end position="137"/>
    </location>
</feature>
<keyword evidence="1" id="KW-1133">Transmembrane helix</keyword>
<name>A0A2T0RQE2_9ACTN</name>
<feature type="transmembrane region" description="Helical" evidence="1">
    <location>
        <begin position="180"/>
        <end position="201"/>
    </location>
</feature>
<keyword evidence="3" id="KW-1185">Reference proteome</keyword>
<accession>A0A2T0RQE2</accession>
<reference evidence="2 3" key="1">
    <citation type="submission" date="2018-03" db="EMBL/GenBank/DDBJ databases">
        <title>Genomic Encyclopedia of Archaeal and Bacterial Type Strains, Phase II (KMG-II): from individual species to whole genera.</title>
        <authorList>
            <person name="Goeker M."/>
        </authorList>
    </citation>
    <scope>NUCLEOTIDE SEQUENCE [LARGE SCALE GENOMIC DNA]</scope>
    <source>
        <strain evidence="2 3">DSM 45348</strain>
    </source>
</reference>
<dbReference type="Proteomes" id="UP000239209">
    <property type="component" value="Unassembled WGS sequence"/>
</dbReference>
<comment type="caution">
    <text evidence="2">The sequence shown here is derived from an EMBL/GenBank/DDBJ whole genome shotgun (WGS) entry which is preliminary data.</text>
</comment>
<gene>
    <name evidence="2" type="ORF">CLV70_115147</name>
</gene>
<protein>
    <recommendedName>
        <fullName evidence="4">ABC-2 type transport system permease protein</fullName>
    </recommendedName>
</protein>
<feature type="transmembrane region" description="Helical" evidence="1">
    <location>
        <begin position="26"/>
        <end position="45"/>
    </location>
</feature>
<feature type="transmembrane region" description="Helical" evidence="1">
    <location>
        <begin position="143"/>
        <end position="168"/>
    </location>
</feature>
<dbReference type="AlphaFoldDB" id="A0A2T0RQE2"/>
<dbReference type="OrthoDB" id="4094798at2"/>
<dbReference type="EMBL" id="PVZG01000015">
    <property type="protein sequence ID" value="PRY23414.1"/>
    <property type="molecule type" value="Genomic_DNA"/>
</dbReference>
<evidence type="ECO:0008006" key="4">
    <source>
        <dbReference type="Google" id="ProtNLM"/>
    </source>
</evidence>
<proteinExistence type="predicted"/>